<sequence>MEPLCALSVLAPRVMSVYNKTKRKWTSGPETQLRVLVQTRVCADAIPASVPCRCLTSDSCLVLWPPRWGPVGPKPDGGDFTRTATPTGRGAHWAHGGGHAVQLSESAEDMATHISRCLL</sequence>
<dbReference type="EMBL" id="JAUPFM010000007">
    <property type="protein sequence ID" value="KAK2847437.1"/>
    <property type="molecule type" value="Genomic_DNA"/>
</dbReference>
<keyword evidence="2" id="KW-1185">Reference proteome</keyword>
<name>A0AA88SYC9_CHASR</name>
<accession>A0AA88SYC9</accession>
<dbReference type="Proteomes" id="UP001187415">
    <property type="component" value="Unassembled WGS sequence"/>
</dbReference>
<organism evidence="1 2">
    <name type="scientific">Channa striata</name>
    <name type="common">Snakehead murrel</name>
    <name type="synonym">Ophicephalus striatus</name>
    <dbReference type="NCBI Taxonomy" id="64152"/>
    <lineage>
        <taxon>Eukaryota</taxon>
        <taxon>Metazoa</taxon>
        <taxon>Chordata</taxon>
        <taxon>Craniata</taxon>
        <taxon>Vertebrata</taxon>
        <taxon>Euteleostomi</taxon>
        <taxon>Actinopterygii</taxon>
        <taxon>Neopterygii</taxon>
        <taxon>Teleostei</taxon>
        <taxon>Neoteleostei</taxon>
        <taxon>Acanthomorphata</taxon>
        <taxon>Anabantaria</taxon>
        <taxon>Anabantiformes</taxon>
        <taxon>Channoidei</taxon>
        <taxon>Channidae</taxon>
        <taxon>Channa</taxon>
    </lineage>
</organism>
<evidence type="ECO:0000313" key="1">
    <source>
        <dbReference type="EMBL" id="KAK2847437.1"/>
    </source>
</evidence>
<dbReference type="AlphaFoldDB" id="A0AA88SYC9"/>
<protein>
    <submittedName>
        <fullName evidence="1">Uncharacterized protein</fullName>
    </submittedName>
</protein>
<reference evidence="1" key="1">
    <citation type="submission" date="2023-07" db="EMBL/GenBank/DDBJ databases">
        <title>Chromosome-level Genome Assembly of Striped Snakehead (Channa striata).</title>
        <authorList>
            <person name="Liu H."/>
        </authorList>
    </citation>
    <scope>NUCLEOTIDE SEQUENCE</scope>
    <source>
        <strain evidence="1">Gz</strain>
        <tissue evidence="1">Muscle</tissue>
    </source>
</reference>
<evidence type="ECO:0000313" key="2">
    <source>
        <dbReference type="Proteomes" id="UP001187415"/>
    </source>
</evidence>
<gene>
    <name evidence="1" type="ORF">Q5P01_010436</name>
</gene>
<comment type="caution">
    <text evidence="1">The sequence shown here is derived from an EMBL/GenBank/DDBJ whole genome shotgun (WGS) entry which is preliminary data.</text>
</comment>
<proteinExistence type="predicted"/>